<dbReference type="AlphaFoldDB" id="A0A1Y2LSG0"/>
<dbReference type="InParanoid" id="A0A1Y2LSG0"/>
<protein>
    <submittedName>
        <fullName evidence="2">Uncharacterized protein</fullName>
    </submittedName>
</protein>
<name>A0A1Y2LSG0_EPING</name>
<evidence type="ECO:0000313" key="2">
    <source>
        <dbReference type="EMBL" id="OSS45908.1"/>
    </source>
</evidence>
<keyword evidence="3" id="KW-1185">Reference proteome</keyword>
<organism evidence="2 3">
    <name type="scientific">Epicoccum nigrum</name>
    <name type="common">Soil fungus</name>
    <name type="synonym">Epicoccum purpurascens</name>
    <dbReference type="NCBI Taxonomy" id="105696"/>
    <lineage>
        <taxon>Eukaryota</taxon>
        <taxon>Fungi</taxon>
        <taxon>Dikarya</taxon>
        <taxon>Ascomycota</taxon>
        <taxon>Pezizomycotina</taxon>
        <taxon>Dothideomycetes</taxon>
        <taxon>Pleosporomycetidae</taxon>
        <taxon>Pleosporales</taxon>
        <taxon>Pleosporineae</taxon>
        <taxon>Didymellaceae</taxon>
        <taxon>Epicoccum</taxon>
    </lineage>
</organism>
<reference evidence="2 3" key="1">
    <citation type="journal article" date="2017" name="Genome Announc.">
        <title>Genome sequence of the saprophytic ascomycete Epicoccum nigrum ICMP 19927 strain isolated from New Zealand.</title>
        <authorList>
            <person name="Fokin M."/>
            <person name="Fleetwood D."/>
            <person name="Weir B.S."/>
            <person name="Villas-Boas S.G."/>
        </authorList>
    </citation>
    <scope>NUCLEOTIDE SEQUENCE [LARGE SCALE GENOMIC DNA]</scope>
    <source>
        <strain evidence="2 3">ICMP 19927</strain>
    </source>
</reference>
<feature type="compositionally biased region" description="Basic and acidic residues" evidence="1">
    <location>
        <begin position="131"/>
        <end position="141"/>
    </location>
</feature>
<proteinExistence type="predicted"/>
<dbReference type="Proteomes" id="UP000193240">
    <property type="component" value="Unassembled WGS sequence"/>
</dbReference>
<gene>
    <name evidence="2" type="ORF">B5807_08260</name>
</gene>
<evidence type="ECO:0000256" key="1">
    <source>
        <dbReference type="SAM" id="MobiDB-lite"/>
    </source>
</evidence>
<feature type="region of interest" description="Disordered" evidence="1">
    <location>
        <begin position="87"/>
        <end position="154"/>
    </location>
</feature>
<accession>A0A1Y2LSG0</accession>
<feature type="compositionally biased region" description="Polar residues" evidence="1">
    <location>
        <begin position="91"/>
        <end position="107"/>
    </location>
</feature>
<evidence type="ECO:0000313" key="3">
    <source>
        <dbReference type="Proteomes" id="UP000193240"/>
    </source>
</evidence>
<sequence>MPSTSTSNDASGDEVMLEQHEAVEGSRGSEAQLVITAIKHLSSLAEQQLLNMRDFKLSLNAINYLRQLTGNLSHLTIMEQPTGELKLPQQPVGTEQVSESPSCMNSPQPIPDLPTASELPKKIPSLTEPIPLEKRVKRTEEPEPTPQAPKSDAEQFAELEDLISKLSSETRGIKASIDRLNSMRPRPDPVWEIIKNTYMTVPVTMSETCVLPRS</sequence>
<dbReference type="EMBL" id="KZ107852">
    <property type="protein sequence ID" value="OSS45908.1"/>
    <property type="molecule type" value="Genomic_DNA"/>
</dbReference>